<sequence>MNRNAMNNSYTEYQRQSVMQASPEELISQLYDILIQSCYRKDTAKASGVLDTLIKSLNFDYEMSATLFELYSYCKVILDEEKFDEVRSLIEPIRAAWNDGVVSKKVTPVRTESQGFLA</sequence>
<dbReference type="InterPro" id="IPR036584">
    <property type="entry name" value="FliS_sf"/>
</dbReference>
<keyword evidence="2" id="KW-1185">Reference proteome</keyword>
<accession>A0A316TPT1</accession>
<dbReference type="Proteomes" id="UP000245533">
    <property type="component" value="Unassembled WGS sequence"/>
</dbReference>
<dbReference type="SUPFAM" id="SSF101116">
    <property type="entry name" value="Flagellar export chaperone FliS"/>
    <property type="match status" value="1"/>
</dbReference>
<dbReference type="Pfam" id="PF02561">
    <property type="entry name" value="FliS"/>
    <property type="match status" value="1"/>
</dbReference>
<dbReference type="GO" id="GO:0044780">
    <property type="term" value="P:bacterial-type flagellum assembly"/>
    <property type="evidence" value="ECO:0007669"/>
    <property type="project" value="InterPro"/>
</dbReference>
<reference evidence="1 2" key="1">
    <citation type="submission" date="2018-05" db="EMBL/GenBank/DDBJ databases">
        <title>Rhodohalobacter halophilus gen. nov., sp. nov., a moderately halophilic member of the family Balneolaceae.</title>
        <authorList>
            <person name="Liu Z.-W."/>
        </authorList>
    </citation>
    <scope>NUCLEOTIDE SEQUENCE [LARGE SCALE GENOMIC DNA]</scope>
    <source>
        <strain evidence="1 2">8A47</strain>
    </source>
</reference>
<organism evidence="1 2">
    <name type="scientific">Rhodohalobacter mucosus</name>
    <dbReference type="NCBI Taxonomy" id="2079485"/>
    <lineage>
        <taxon>Bacteria</taxon>
        <taxon>Pseudomonadati</taxon>
        <taxon>Balneolota</taxon>
        <taxon>Balneolia</taxon>
        <taxon>Balneolales</taxon>
        <taxon>Balneolaceae</taxon>
        <taxon>Rhodohalobacter</taxon>
    </lineage>
</organism>
<dbReference type="InterPro" id="IPR003713">
    <property type="entry name" value="FliS"/>
</dbReference>
<evidence type="ECO:0008006" key="3">
    <source>
        <dbReference type="Google" id="ProtNLM"/>
    </source>
</evidence>
<evidence type="ECO:0000313" key="2">
    <source>
        <dbReference type="Proteomes" id="UP000245533"/>
    </source>
</evidence>
<evidence type="ECO:0000313" key="1">
    <source>
        <dbReference type="EMBL" id="PWN05209.1"/>
    </source>
</evidence>
<dbReference type="AlphaFoldDB" id="A0A316TPT1"/>
<protein>
    <recommendedName>
        <fullName evidence="3">Flagellar protein FliS</fullName>
    </recommendedName>
</protein>
<dbReference type="Gene3D" id="1.20.120.340">
    <property type="entry name" value="Flagellar protein FliS"/>
    <property type="match status" value="2"/>
</dbReference>
<gene>
    <name evidence="1" type="ORF">DDZ15_15910</name>
</gene>
<dbReference type="EMBL" id="QGGB01000011">
    <property type="protein sequence ID" value="PWN05209.1"/>
    <property type="molecule type" value="Genomic_DNA"/>
</dbReference>
<comment type="caution">
    <text evidence="1">The sequence shown here is derived from an EMBL/GenBank/DDBJ whole genome shotgun (WGS) entry which is preliminary data.</text>
</comment>
<name>A0A316TPT1_9BACT</name>
<proteinExistence type="predicted"/>